<comment type="subcellular location">
    <subcellularLocation>
        <location evidence="2">Mitochondrion inner membrane</location>
        <topology evidence="2">Multi-pass membrane protein</topology>
    </subcellularLocation>
</comment>
<accession>E0VB54</accession>
<organism>
    <name type="scientific">Pediculus humanus subsp. corporis</name>
    <name type="common">Body louse</name>
    <dbReference type="NCBI Taxonomy" id="121224"/>
    <lineage>
        <taxon>Eukaryota</taxon>
        <taxon>Metazoa</taxon>
        <taxon>Ecdysozoa</taxon>
        <taxon>Arthropoda</taxon>
        <taxon>Hexapoda</taxon>
        <taxon>Insecta</taxon>
        <taxon>Pterygota</taxon>
        <taxon>Neoptera</taxon>
        <taxon>Paraneoptera</taxon>
        <taxon>Psocodea</taxon>
        <taxon>Troctomorpha</taxon>
        <taxon>Phthiraptera</taxon>
        <taxon>Anoplura</taxon>
        <taxon>Pediculidae</taxon>
        <taxon>Pediculus</taxon>
    </lineage>
</organism>
<gene>
    <name evidence="11" type="primary">8232886</name>
    <name evidence="10" type="ORF">Phum_PHUM051570</name>
</gene>
<evidence type="ECO:0000256" key="9">
    <source>
        <dbReference type="SAM" id="Phobius"/>
    </source>
</evidence>
<keyword evidence="12" id="KW-1185">Reference proteome</keyword>
<evidence type="ECO:0000313" key="12">
    <source>
        <dbReference type="Proteomes" id="UP000009046"/>
    </source>
</evidence>
<evidence type="ECO:0000256" key="8">
    <source>
        <dbReference type="ARBA" id="ARBA00023136"/>
    </source>
</evidence>
<dbReference type="PANTHER" id="PTHR15099:SF2">
    <property type="entry name" value="TRANSMEMBRANE PROTEIN 11, MITOCHONDRIAL"/>
    <property type="match status" value="1"/>
</dbReference>
<keyword evidence="8 9" id="KW-0472">Membrane</keyword>
<evidence type="ECO:0000313" key="11">
    <source>
        <dbReference type="EnsemblMetazoa" id="PHUM051570-PA"/>
    </source>
</evidence>
<dbReference type="GeneID" id="8232886"/>
<sequence>MVKVPESSIRNLCASTFVHNNLTFAIIPEVYDDENAYENFEAELEKALEASYNVIVIEPSKLGDETARWIAVGNCLHKTAVVTGMMSVAAAFIWNKRPYICLPFGVLSLLCTGVYTLSWQFDPCVKYQVETDLKKLMEVLPELNKLPSLLSLDSQKVSTAVSQFNTLPSNPVVLVRKDNSKKKMVHSGLSILAAIFCIWRLYDSYK</sequence>
<evidence type="ECO:0000313" key="10">
    <source>
        <dbReference type="EMBL" id="EEB10610.1"/>
    </source>
</evidence>
<evidence type="ECO:0000256" key="6">
    <source>
        <dbReference type="ARBA" id="ARBA00022989"/>
    </source>
</evidence>
<evidence type="ECO:0000256" key="4">
    <source>
        <dbReference type="ARBA" id="ARBA00022692"/>
    </source>
</evidence>
<dbReference type="GO" id="GO:0007007">
    <property type="term" value="P:inner mitochondrial membrane organization"/>
    <property type="evidence" value="ECO:0007669"/>
    <property type="project" value="TreeGrafter"/>
</dbReference>
<reference evidence="10" key="1">
    <citation type="submission" date="2007-04" db="EMBL/GenBank/DDBJ databases">
        <title>Annotation of Pediculus humanus corporis strain USDA.</title>
        <authorList>
            <person name="Kirkness E."/>
            <person name="Hannick L."/>
            <person name="Hass B."/>
            <person name="Bruggner R."/>
            <person name="Lawson D."/>
            <person name="Bidwell S."/>
            <person name="Joardar V."/>
            <person name="Caler E."/>
            <person name="Walenz B."/>
            <person name="Inman J."/>
            <person name="Schobel S."/>
            <person name="Galinsky K."/>
            <person name="Amedeo P."/>
            <person name="Strausberg R."/>
        </authorList>
    </citation>
    <scope>NUCLEOTIDE SEQUENCE</scope>
    <source>
        <strain evidence="10">USDA</strain>
    </source>
</reference>
<proteinExistence type="inferred from homology"/>
<dbReference type="OMA" id="IGNCLHK"/>
<dbReference type="Pfam" id="PF14972">
    <property type="entry name" value="Mito_morph_reg"/>
    <property type="match status" value="2"/>
</dbReference>
<evidence type="ECO:0000256" key="5">
    <source>
        <dbReference type="ARBA" id="ARBA00022792"/>
    </source>
</evidence>
<dbReference type="CTD" id="8232886"/>
<dbReference type="InterPro" id="IPR026120">
    <property type="entry name" value="TMEM11"/>
</dbReference>
<dbReference type="RefSeq" id="XP_002423348.1">
    <property type="nucleotide sequence ID" value="XM_002423303.1"/>
</dbReference>
<dbReference type="HOGENOM" id="CLU_095460_0_0_1"/>
<evidence type="ECO:0000256" key="7">
    <source>
        <dbReference type="ARBA" id="ARBA00023128"/>
    </source>
</evidence>
<reference evidence="10" key="2">
    <citation type="submission" date="2007-04" db="EMBL/GenBank/DDBJ databases">
        <title>The genome of the human body louse.</title>
        <authorList>
            <consortium name="The Human Body Louse Genome Consortium"/>
            <person name="Kirkness E."/>
            <person name="Walenz B."/>
            <person name="Hass B."/>
            <person name="Bruggner R."/>
            <person name="Strausberg R."/>
        </authorList>
    </citation>
    <scope>NUCLEOTIDE SEQUENCE</scope>
    <source>
        <strain evidence="10">USDA</strain>
    </source>
</reference>
<dbReference type="VEuPathDB" id="VectorBase:PHUM051570"/>
<dbReference type="EMBL" id="DS235022">
    <property type="protein sequence ID" value="EEB10610.1"/>
    <property type="molecule type" value="Genomic_DNA"/>
</dbReference>
<keyword evidence="5" id="KW-0999">Mitochondrion inner membrane</keyword>
<comment type="function">
    <text evidence="1">Plays a role in mitochondrial morphogenesis.</text>
</comment>
<protein>
    <submittedName>
        <fullName evidence="10 11">Transmembrane protein, putative</fullName>
    </submittedName>
</protein>
<dbReference type="PANTHER" id="PTHR15099">
    <property type="entry name" value="PROTEIN PM1"/>
    <property type="match status" value="1"/>
</dbReference>
<dbReference type="STRING" id="121224.E0VB54"/>
<comment type="similarity">
    <text evidence="3">Belongs to the TMEM11 family.</text>
</comment>
<dbReference type="Proteomes" id="UP000009046">
    <property type="component" value="Unassembled WGS sequence"/>
</dbReference>
<evidence type="ECO:0000256" key="3">
    <source>
        <dbReference type="ARBA" id="ARBA00006060"/>
    </source>
</evidence>
<dbReference type="eggNOG" id="ENOG502QUAI">
    <property type="taxonomic scope" value="Eukaryota"/>
</dbReference>
<reference evidence="11" key="3">
    <citation type="submission" date="2021-02" db="UniProtKB">
        <authorList>
            <consortium name="EnsemblMetazoa"/>
        </authorList>
    </citation>
    <scope>IDENTIFICATION</scope>
    <source>
        <strain evidence="11">USDA</strain>
    </source>
</reference>
<name>E0VB54_PEDHC</name>
<dbReference type="EnsemblMetazoa" id="PHUM051570-RA">
    <property type="protein sequence ID" value="PHUM051570-PA"/>
    <property type="gene ID" value="PHUM051570"/>
</dbReference>
<feature type="transmembrane region" description="Helical" evidence="9">
    <location>
        <begin position="184"/>
        <end position="202"/>
    </location>
</feature>
<keyword evidence="4 9" id="KW-0812">Transmembrane</keyword>
<dbReference type="AlphaFoldDB" id="E0VB54"/>
<dbReference type="EMBL" id="AAZO01000610">
    <property type="status" value="NOT_ANNOTATED_CDS"/>
    <property type="molecule type" value="Genomic_DNA"/>
</dbReference>
<dbReference type="KEGG" id="phu:Phum_PHUM051570"/>
<evidence type="ECO:0000256" key="1">
    <source>
        <dbReference type="ARBA" id="ARBA00002812"/>
    </source>
</evidence>
<keyword evidence="6 9" id="KW-1133">Transmembrane helix</keyword>
<dbReference type="InParanoid" id="E0VB54"/>
<dbReference type="GO" id="GO:0005743">
    <property type="term" value="C:mitochondrial inner membrane"/>
    <property type="evidence" value="ECO:0007669"/>
    <property type="project" value="UniProtKB-SubCell"/>
</dbReference>
<evidence type="ECO:0000256" key="2">
    <source>
        <dbReference type="ARBA" id="ARBA00004448"/>
    </source>
</evidence>
<dbReference type="FunCoup" id="E0VB54">
    <property type="interactions" value="675"/>
</dbReference>
<dbReference type="OrthoDB" id="9970856at2759"/>
<keyword evidence="7" id="KW-0496">Mitochondrion</keyword>